<dbReference type="EMBL" id="CP002441">
    <property type="protein sequence ID" value="ADV09159.1"/>
    <property type="molecule type" value="Genomic_DNA"/>
</dbReference>
<reference evidence="7" key="2">
    <citation type="journal article" date="2011" name="J. Bacteriol.">
        <title>Draft genome sequence of a dominant, multidrug-resistant Neisseria gonorrhoeae strain, TCDC-NG08107, from a sexual group at high risk of acquiring human immunodeficiency virus infection and syphilis.</title>
        <authorList>
            <person name="Chen C.C."/>
            <person name="Hsia K.C."/>
            <person name="Huang C.T."/>
            <person name="Wong W.W."/>
            <person name="Yen M.Y."/>
            <person name="Li L.H."/>
            <person name="Lin K.Y."/>
            <person name="Chen K.W."/>
            <person name="Li S.Y."/>
        </authorList>
    </citation>
    <scope>NUCLEOTIDE SEQUENCE</scope>
    <source>
        <strain evidence="7">TCDC-NG08107</strain>
        <plasmid evidence="7">pNGTCDC08107</plasmid>
    </source>
</reference>
<dbReference type="Gene3D" id="3.40.50.300">
    <property type="entry name" value="P-loop containing nucleotide triphosphate hydrolases"/>
    <property type="match status" value="1"/>
</dbReference>
<dbReference type="InterPro" id="IPR043964">
    <property type="entry name" value="P-loop_TraG"/>
</dbReference>
<dbReference type="PANTHER" id="PTHR30121">
    <property type="entry name" value="UNCHARACTERIZED PROTEIN YJGR-RELATED"/>
    <property type="match status" value="1"/>
</dbReference>
<dbReference type="PANTHER" id="PTHR30121:SF12">
    <property type="entry name" value="TYPE IV SECRETION SYSTEM PROTEIN CAGE"/>
    <property type="match status" value="1"/>
</dbReference>
<dbReference type="BioCyc" id="NGON940296:GLHN-2238-MONOMER"/>
<keyword evidence="4" id="KW-0843">Virulence</keyword>
<dbReference type="NCBIfam" id="NF010404">
    <property type="entry name" value="PRK13830.1"/>
    <property type="match status" value="1"/>
</dbReference>
<comment type="similarity">
    <text evidence="1">Belongs to the TrbE/VirB4 family.</text>
</comment>
<reference evidence="7" key="1">
    <citation type="submission" date="2010-12" db="EMBL/GenBank/DDBJ databases">
        <authorList>
            <person name="Wang C.B."/>
            <person name="He X.J."/>
        </authorList>
    </citation>
    <scope>NUCLEOTIDE SEQUENCE</scope>
    <source>
        <strain evidence="7">TCDC-NG08107</strain>
        <plasmid evidence="7">pNGTCDC08107</plasmid>
    </source>
</reference>
<feature type="domain" description="AAA+ ATPase" evidence="6">
    <location>
        <begin position="487"/>
        <end position="741"/>
    </location>
</feature>
<sequence length="854" mass="95984">MIIGIISAISVLGLVLCTGLFLKIRAVTNATKLKQHRSKEEGLADLLNYAAVIDDGVILGKNGSLMAAWIYRGKDMGSSTVAEREDVSLRINQAFVGLGSGWMVHVDAARRPAPNYTEAGRNYFDSYVTEAIDNERRQAFEAIGTLYEGFFVIVATYFPPLLAEKKVAELMFDDDNAKEGKRAQQDRTLSHFKQACANLESNLSISLELHRLCAHKVVLEDGMEITQDDFLRWLHFCITGKNHPINLPAAPMYIDSLIGGQELYTGVVPMIGDKFIQVVALDGFPMESYPGILTRLGEMPIEYRWSNRFIFMDQHQAVADLEKYRKKWKQKVRGFFDQVFNTHSGSIDQDAQAMVDDAEAALAETKSGLVAQGYYTSVVILMHEDRAFLESMARQVEKEINTLGFNARVETVNTMEAWLGSLPGHGIENVRRPLLNTLNFADMIPTSSIWTGLEENPCQFYPPNSPPLMQVVTSGSSPFRLGLHVGDVGHTLVFGPTGAGKSTLLATLAAQADRYRNMRVFSFDKGRSLETLTRAVGGSHYNIGDEDNTASGLSFAPMQLIQNTSDRAWALSWVEAVMELNGLKVTPQQRNEIETAIKNNAAEQSYSLSDLSNTLQDVEMREVLKAYTIDGSMGYLLDAEQDSLSFSRFTCFEIEELMNLPEKYALPIMLYLFRRIEKALTGDPAVLFLDEAWIMLGHPVFREKIREWLKVLRKKNCLVLLATQSLSDAANSGILDVLNESCPTKIYLPNAHAREEDASELYRRMGLNARQIEILATAIPKRQYYYTSPYGRRLFELALDPLTLAFVAVSDPDTLNAMRQTADQYGEDWPIRWLQNRGINIHNYVDVDKYRRKH</sequence>
<evidence type="ECO:0000256" key="5">
    <source>
        <dbReference type="ARBA" id="ARBA00023635"/>
    </source>
</evidence>
<dbReference type="NCBIfam" id="TIGR00929">
    <property type="entry name" value="VirB4_CagE"/>
    <property type="match status" value="1"/>
</dbReference>
<evidence type="ECO:0000256" key="3">
    <source>
        <dbReference type="ARBA" id="ARBA00022840"/>
    </source>
</evidence>
<dbReference type="InterPro" id="IPR003593">
    <property type="entry name" value="AAA+_ATPase"/>
</dbReference>
<dbReference type="SUPFAM" id="SSF52540">
    <property type="entry name" value="P-loop containing nucleoside triphosphate hydrolases"/>
    <property type="match status" value="1"/>
</dbReference>
<evidence type="ECO:0000256" key="4">
    <source>
        <dbReference type="ARBA" id="ARBA00023026"/>
    </source>
</evidence>
<dbReference type="GO" id="GO:0005524">
    <property type="term" value="F:ATP binding"/>
    <property type="evidence" value="ECO:0007669"/>
    <property type="project" value="UniProtKB-KW"/>
</dbReference>
<dbReference type="SMART" id="SM00382">
    <property type="entry name" value="AAA"/>
    <property type="match status" value="1"/>
</dbReference>
<dbReference type="NCBIfam" id="NF010466">
    <property type="entry name" value="PRK13891.1"/>
    <property type="match status" value="1"/>
</dbReference>
<evidence type="ECO:0000256" key="2">
    <source>
        <dbReference type="ARBA" id="ARBA00022741"/>
    </source>
</evidence>
<geneLocation type="plasmid" evidence="7">
    <name>pNGTCDC08107</name>
</geneLocation>
<keyword evidence="2" id="KW-0547">Nucleotide-binding</keyword>
<proteinExistence type="inferred from homology"/>
<organism evidence="7">
    <name type="scientific">Neisseria gonorrhoeae TCDC-NG08107</name>
    <dbReference type="NCBI Taxonomy" id="940296"/>
    <lineage>
        <taxon>Bacteria</taxon>
        <taxon>Pseudomonadati</taxon>
        <taxon>Pseudomonadota</taxon>
        <taxon>Betaproteobacteria</taxon>
        <taxon>Neisseriales</taxon>
        <taxon>Neisseriaceae</taxon>
        <taxon>Neisseria</taxon>
    </lineage>
</organism>
<dbReference type="Pfam" id="PF03135">
    <property type="entry name" value="CagE_TrbE_VirB"/>
    <property type="match status" value="1"/>
</dbReference>
<keyword evidence="7" id="KW-0614">Plasmid</keyword>
<keyword evidence="3" id="KW-0067">ATP-binding</keyword>
<dbReference type="InterPro" id="IPR004346">
    <property type="entry name" value="CagE_TrbE_VirB"/>
</dbReference>
<evidence type="ECO:0000313" key="7">
    <source>
        <dbReference type="EMBL" id="ADV09159.1"/>
    </source>
</evidence>
<evidence type="ECO:0000256" key="1">
    <source>
        <dbReference type="ARBA" id="ARBA00006512"/>
    </source>
</evidence>
<accession>A0A171IPU4</accession>
<dbReference type="InterPro" id="IPR027417">
    <property type="entry name" value="P-loop_NTPase"/>
</dbReference>
<protein>
    <recommendedName>
        <fullName evidence="5">Type IV secretion system protein virB4</fullName>
    </recommendedName>
</protein>
<dbReference type="AlphaFoldDB" id="A0A171IPU4"/>
<name>A0A171IPU4_NEIGO</name>
<dbReference type="InterPro" id="IPR051162">
    <property type="entry name" value="T4SS_component"/>
</dbReference>
<dbReference type="InterPro" id="IPR018145">
    <property type="entry name" value="CagE_TrbE_VirB_cntrl_dom"/>
</dbReference>
<gene>
    <name evidence="7" type="ORF">NGTW08_p0029</name>
</gene>
<dbReference type="Pfam" id="PF19044">
    <property type="entry name" value="P-loop_TraG"/>
    <property type="match status" value="1"/>
</dbReference>
<evidence type="ECO:0000259" key="6">
    <source>
        <dbReference type="SMART" id="SM00382"/>
    </source>
</evidence>